<reference evidence="1 2" key="1">
    <citation type="submission" date="2015-09" db="EMBL/GenBank/DDBJ databases">
        <title>Draft genome of a European isolate of the apple canker pathogen Neonectria ditissima.</title>
        <authorList>
            <person name="Gomez-Cortecero A."/>
            <person name="Harrison R.J."/>
            <person name="Armitage A.D."/>
        </authorList>
    </citation>
    <scope>NUCLEOTIDE SEQUENCE [LARGE SCALE GENOMIC DNA]</scope>
    <source>
        <strain evidence="1 2">R09/05</strain>
    </source>
</reference>
<keyword evidence="2" id="KW-1185">Reference proteome</keyword>
<dbReference type="PANTHER" id="PTHR14187">
    <property type="entry name" value="ALPHA KINASE/ELONGATION FACTOR 2 KINASE"/>
    <property type="match status" value="1"/>
</dbReference>
<dbReference type="OrthoDB" id="5086192at2759"/>
<sequence>MTSPEAKMYLHCTCDEDDVFVGLDFGATFSGRSTVRTAYCQVHHPERICLPPETPSKIPTALHLNTSSNCIEYPDFPGTATPGQDELRYFKLTLMNNSLLFDLIRNSNVAALLELNVNACPTGLATSEVVSIFLQGLWKQARTSNPRGRLHAVITWPSCWSKTTLKRLKEAVELAGIPAESNNRVHYLTEHEAAVNAILFDHRDLCLSLRKGGHSIIVADCGGITIVSSSPEPGSAILAGLFNWQGCQDAATFQFEPIAPGQTRVGTISSHHTHLCGSIDLDVGYKQLVTQKIKEATGLLEDDFTPRLLSARKYAIKRWHERIKHRYEVRTLIGGQATFELDSGTIEIHRDEIIKIFDSVIKPISALVLKLFDEGKKKGSVPKAVFLTGGLACNPHIQVQVKSSLQINLRHEAPQVVFGTDHNMWTAVCRGAAMFPSLLSPSGGTERKLDKMES</sequence>
<protein>
    <submittedName>
        <fullName evidence="1">Uncharacterized protein</fullName>
    </submittedName>
</protein>
<gene>
    <name evidence="1" type="ORF">AK830_g5313</name>
</gene>
<proteinExistence type="predicted"/>
<comment type="caution">
    <text evidence="1">The sequence shown here is derived from an EMBL/GenBank/DDBJ whole genome shotgun (WGS) entry which is preliminary data.</text>
</comment>
<dbReference type="EMBL" id="LKCW01000068">
    <property type="protein sequence ID" value="KPM41282.1"/>
    <property type="molecule type" value="Genomic_DNA"/>
</dbReference>
<dbReference type="CDD" id="cd10170">
    <property type="entry name" value="ASKHA_NBD_HSP70"/>
    <property type="match status" value="1"/>
</dbReference>
<dbReference type="Gene3D" id="3.30.420.40">
    <property type="match status" value="1"/>
</dbReference>
<evidence type="ECO:0000313" key="1">
    <source>
        <dbReference type="EMBL" id="KPM41282.1"/>
    </source>
</evidence>
<evidence type="ECO:0000313" key="2">
    <source>
        <dbReference type="Proteomes" id="UP000050424"/>
    </source>
</evidence>
<dbReference type="InterPro" id="IPR043129">
    <property type="entry name" value="ATPase_NBD"/>
</dbReference>
<dbReference type="AlphaFoldDB" id="A0A0P7BJB9"/>
<name>A0A0P7BJB9_9HYPO</name>
<accession>A0A0P7BJB9</accession>
<organism evidence="1 2">
    <name type="scientific">Neonectria ditissima</name>
    <dbReference type="NCBI Taxonomy" id="78410"/>
    <lineage>
        <taxon>Eukaryota</taxon>
        <taxon>Fungi</taxon>
        <taxon>Dikarya</taxon>
        <taxon>Ascomycota</taxon>
        <taxon>Pezizomycotina</taxon>
        <taxon>Sordariomycetes</taxon>
        <taxon>Hypocreomycetidae</taxon>
        <taxon>Hypocreales</taxon>
        <taxon>Nectriaceae</taxon>
        <taxon>Neonectria</taxon>
    </lineage>
</organism>
<dbReference type="SUPFAM" id="SSF53067">
    <property type="entry name" value="Actin-like ATPase domain"/>
    <property type="match status" value="2"/>
</dbReference>
<dbReference type="PANTHER" id="PTHR14187:SF5">
    <property type="entry name" value="HEAT SHOCK 70 KDA PROTEIN 12A"/>
    <property type="match status" value="1"/>
</dbReference>
<dbReference type="Proteomes" id="UP000050424">
    <property type="component" value="Unassembled WGS sequence"/>
</dbReference>